<protein>
    <submittedName>
        <fullName evidence="11">PrpF31 U4/U6*U5 snRNP-associated pre-mRNA processing factor 31</fullName>
    </submittedName>
</protein>
<feature type="compositionally biased region" description="Basic and acidic residues" evidence="9">
    <location>
        <begin position="21"/>
        <end position="33"/>
    </location>
</feature>
<organism evidence="11">
    <name type="scientific">Ostreococcus tauri</name>
    <name type="common">Marine green alga</name>
    <dbReference type="NCBI Taxonomy" id="70448"/>
    <lineage>
        <taxon>Eukaryota</taxon>
        <taxon>Viridiplantae</taxon>
        <taxon>Chlorophyta</taxon>
        <taxon>Mamiellophyceae</taxon>
        <taxon>Mamiellales</taxon>
        <taxon>Bathycoccaceae</taxon>
        <taxon>Ostreococcus</taxon>
    </lineage>
</organism>
<keyword evidence="8" id="KW-0687">Ribonucleoprotein</keyword>
<evidence type="ECO:0000256" key="4">
    <source>
        <dbReference type="ARBA" id="ARBA00022728"/>
    </source>
</evidence>
<feature type="domain" description="Nop" evidence="10">
    <location>
        <begin position="228"/>
        <end position="351"/>
    </location>
</feature>
<dbReference type="PANTHER" id="PTHR13904">
    <property type="entry name" value="PRE-MRNA SPLICING FACTOR PRP31"/>
    <property type="match status" value="1"/>
</dbReference>
<dbReference type="GO" id="GO:0071011">
    <property type="term" value="C:precatalytic spliceosome"/>
    <property type="evidence" value="ECO:0007669"/>
    <property type="project" value="TreeGrafter"/>
</dbReference>
<keyword evidence="3" id="KW-0507">mRNA processing</keyword>
<dbReference type="InterPro" id="IPR042239">
    <property type="entry name" value="Nop_C"/>
</dbReference>
<keyword evidence="6" id="KW-0508">mRNA splicing</keyword>
<dbReference type="eggNOG" id="KOG2574">
    <property type="taxonomic scope" value="Eukaryota"/>
</dbReference>
<name>A0A1Y5IMG6_OSTTA</name>
<dbReference type="InterPro" id="IPR036070">
    <property type="entry name" value="Nop_dom_sf"/>
</dbReference>
<dbReference type="Gene3D" id="1.10.287.4070">
    <property type="match status" value="1"/>
</dbReference>
<dbReference type="InterPro" id="IPR002687">
    <property type="entry name" value="Nop_dom"/>
</dbReference>
<evidence type="ECO:0000256" key="6">
    <source>
        <dbReference type="ARBA" id="ARBA00023187"/>
    </source>
</evidence>
<dbReference type="GO" id="GO:0005687">
    <property type="term" value="C:U4 snRNP"/>
    <property type="evidence" value="ECO:0007669"/>
    <property type="project" value="TreeGrafter"/>
</dbReference>
<dbReference type="Proteomes" id="UP000195557">
    <property type="component" value="Unassembled WGS sequence"/>
</dbReference>
<accession>A0A1Y5IMG6</accession>
<dbReference type="SMART" id="SM00931">
    <property type="entry name" value="NOSIC"/>
    <property type="match status" value="1"/>
</dbReference>
<dbReference type="FunFam" id="1.10.287.4070:FF:000003">
    <property type="entry name" value="U4/U6 small nuclear ribonucleoprotein PRP31"/>
    <property type="match status" value="1"/>
</dbReference>
<evidence type="ECO:0000256" key="7">
    <source>
        <dbReference type="ARBA" id="ARBA00023242"/>
    </source>
</evidence>
<dbReference type="GO" id="GO:0003723">
    <property type="term" value="F:RNA binding"/>
    <property type="evidence" value="ECO:0007669"/>
    <property type="project" value="UniProtKB-KW"/>
</dbReference>
<keyword evidence="5" id="KW-0694">RNA-binding</keyword>
<evidence type="ECO:0000256" key="8">
    <source>
        <dbReference type="ARBA" id="ARBA00023274"/>
    </source>
</evidence>
<evidence type="ECO:0000313" key="11">
    <source>
        <dbReference type="EMBL" id="OUS49333.1"/>
    </source>
</evidence>
<dbReference type="InterPro" id="IPR019175">
    <property type="entry name" value="Prp31_C"/>
</dbReference>
<dbReference type="SUPFAM" id="SSF89124">
    <property type="entry name" value="Nop domain"/>
    <property type="match status" value="1"/>
</dbReference>
<keyword evidence="4" id="KW-0747">Spliceosome</keyword>
<dbReference type="InterPro" id="IPR012976">
    <property type="entry name" value="NOSIC"/>
</dbReference>
<dbReference type="PANTHER" id="PTHR13904:SF0">
    <property type="entry name" value="U4_U6 SMALL NUCLEAR RIBONUCLEOPROTEIN PRP31"/>
    <property type="match status" value="1"/>
</dbReference>
<dbReference type="GO" id="GO:0046540">
    <property type="term" value="C:U4/U6 x U5 tri-snRNP complex"/>
    <property type="evidence" value="ECO:0007669"/>
    <property type="project" value="InterPro"/>
</dbReference>
<sequence length="505" mass="53743">MSTLAESFLADLDALSDAEDDRGADAHGDARADGDEDGTTVAGERMMGGETLRASDDVDDVSTLRTTERYREITSAVDEALRKRENAMETTESGKALGAVDRGAEALVMKCNALTVEVDNEIAIVHRFIKDKYKKKFPELESLVLHPIDYARVVKAIGNETDIMGVDLDGVLPSATIMVVSVTGSTTSGVPLSESDLEKTLIACDRALELDESKKKMFNYVATRMADTAPNLSAVLGSDIAAQLIGIAGGLHALSKMPACNVQVLGSKKKNTGGMSSASAIRSGDMHAGYIYDCDIIQKKTPPAWRSKAARLIGAKCTLMARVDAFGQAPDGSMGQKFAEEIIKKIEKWQEPPPARTAKPLPAPGIEAKKRRGGKRARALKERYGITDMRKAANRVNFNEVEEVGYDGEGLGLLGSSAGSAAIAGRLRLQAKAAKLIKTDNKGGKSTFASTSGTAGTASSLAFTPIQGIELVNPNRVQSDGPVSGTDSVFSERRGFSNVARQLKR</sequence>
<comment type="similarity">
    <text evidence="2">Belongs to the PRP31 family.</text>
</comment>
<proteinExistence type="inferred from homology"/>
<dbReference type="GO" id="GO:0000244">
    <property type="term" value="P:spliceosomal tri-snRNP complex assembly"/>
    <property type="evidence" value="ECO:0007669"/>
    <property type="project" value="InterPro"/>
</dbReference>
<feature type="region of interest" description="Disordered" evidence="9">
    <location>
        <begin position="16"/>
        <end position="52"/>
    </location>
</feature>
<feature type="region of interest" description="Disordered" evidence="9">
    <location>
        <begin position="352"/>
        <end position="378"/>
    </location>
</feature>
<dbReference type="Pfam" id="PF09785">
    <property type="entry name" value="Prp31_C"/>
    <property type="match status" value="1"/>
</dbReference>
<evidence type="ECO:0000259" key="10">
    <source>
        <dbReference type="PROSITE" id="PS51358"/>
    </source>
</evidence>
<dbReference type="Pfam" id="PF01798">
    <property type="entry name" value="Nop"/>
    <property type="match status" value="1"/>
</dbReference>
<evidence type="ECO:0000256" key="1">
    <source>
        <dbReference type="ARBA" id="ARBA00004123"/>
    </source>
</evidence>
<dbReference type="PROSITE" id="PS51358">
    <property type="entry name" value="NOP"/>
    <property type="match status" value="1"/>
</dbReference>
<dbReference type="EMBL" id="KZ155771">
    <property type="protein sequence ID" value="OUS49333.1"/>
    <property type="molecule type" value="Genomic_DNA"/>
</dbReference>
<dbReference type="AlphaFoldDB" id="A0A1Y5IMG6"/>
<evidence type="ECO:0000256" key="3">
    <source>
        <dbReference type="ARBA" id="ARBA00022664"/>
    </source>
</evidence>
<dbReference type="InterPro" id="IPR027105">
    <property type="entry name" value="Prp31"/>
</dbReference>
<keyword evidence="7" id="KW-0539">Nucleus</keyword>
<dbReference type="FunFam" id="1.10.246.90:FF:000002">
    <property type="entry name" value="U4/U6 small nuclear ribonucleoprotein Prp31"/>
    <property type="match status" value="1"/>
</dbReference>
<reference evidence="11" key="1">
    <citation type="submission" date="2017-04" db="EMBL/GenBank/DDBJ databases">
        <title>Population genomics of picophytoplankton unveils novel chromosome hypervariability.</title>
        <authorList>
            <consortium name="DOE Joint Genome Institute"/>
            <person name="Blanc-Mathieu R."/>
            <person name="Krasovec M."/>
            <person name="Hebrard M."/>
            <person name="Yau S."/>
            <person name="Desgranges E."/>
            <person name="Martin J."/>
            <person name="Schackwitz W."/>
            <person name="Kuo A."/>
            <person name="Salin G."/>
            <person name="Donnadieu C."/>
            <person name="Desdevises Y."/>
            <person name="Sanchez-Ferandin S."/>
            <person name="Moreau H."/>
            <person name="Rivals E."/>
            <person name="Grigoriev I.V."/>
            <person name="Grimsley N."/>
            <person name="Eyre-Walker A."/>
            <person name="Piganeau G."/>
        </authorList>
    </citation>
    <scope>NUCLEOTIDE SEQUENCE [LARGE SCALE GENOMIC DNA]</scope>
    <source>
        <strain evidence="11">RCC 1115</strain>
    </source>
</reference>
<dbReference type="Gene3D" id="1.10.246.90">
    <property type="entry name" value="Nop domain"/>
    <property type="match status" value="1"/>
</dbReference>
<gene>
    <name evidence="11" type="ORF">BE221DRAFT_196821</name>
</gene>
<evidence type="ECO:0000256" key="5">
    <source>
        <dbReference type="ARBA" id="ARBA00022884"/>
    </source>
</evidence>
<evidence type="ECO:0000256" key="9">
    <source>
        <dbReference type="SAM" id="MobiDB-lite"/>
    </source>
</evidence>
<evidence type="ECO:0000256" key="2">
    <source>
        <dbReference type="ARBA" id="ARBA00005572"/>
    </source>
</evidence>
<feature type="compositionally biased region" description="Basic residues" evidence="9">
    <location>
        <begin position="369"/>
        <end position="378"/>
    </location>
</feature>
<comment type="subcellular location">
    <subcellularLocation>
        <location evidence="1">Nucleus</location>
    </subcellularLocation>
</comment>